<dbReference type="InterPro" id="IPR002549">
    <property type="entry name" value="AI-2E-like"/>
</dbReference>
<name>A0ABP8Z0D7_9ACTN</name>
<evidence type="ECO:0000256" key="7">
    <source>
        <dbReference type="ARBA" id="ARBA00023136"/>
    </source>
</evidence>
<feature type="transmembrane region" description="Helical" evidence="9">
    <location>
        <begin position="38"/>
        <end position="56"/>
    </location>
</feature>
<dbReference type="Pfam" id="PF01594">
    <property type="entry name" value="AI-2E_transport"/>
    <property type="match status" value="1"/>
</dbReference>
<dbReference type="PANTHER" id="PTHR21716">
    <property type="entry name" value="TRANSMEMBRANE PROTEIN"/>
    <property type="match status" value="1"/>
</dbReference>
<dbReference type="EMBL" id="BAABIE010000003">
    <property type="protein sequence ID" value="GAA4742410.1"/>
    <property type="molecule type" value="Genomic_DNA"/>
</dbReference>
<evidence type="ECO:0000256" key="9">
    <source>
        <dbReference type="SAM" id="Phobius"/>
    </source>
</evidence>
<reference evidence="11" key="1">
    <citation type="journal article" date="2019" name="Int. J. Syst. Evol. Microbiol.">
        <title>The Global Catalogue of Microorganisms (GCM) 10K type strain sequencing project: providing services to taxonomists for standard genome sequencing and annotation.</title>
        <authorList>
            <consortium name="The Broad Institute Genomics Platform"/>
            <consortium name="The Broad Institute Genome Sequencing Center for Infectious Disease"/>
            <person name="Wu L."/>
            <person name="Ma J."/>
        </authorList>
    </citation>
    <scope>NUCLEOTIDE SEQUENCE [LARGE SCALE GENOMIC DNA]</scope>
    <source>
        <strain evidence="11">JCM 18077</strain>
    </source>
</reference>
<evidence type="ECO:0000256" key="4">
    <source>
        <dbReference type="ARBA" id="ARBA00022475"/>
    </source>
</evidence>
<feature type="transmembrane region" description="Helical" evidence="9">
    <location>
        <begin position="62"/>
        <end position="80"/>
    </location>
</feature>
<feature type="transmembrane region" description="Helical" evidence="9">
    <location>
        <begin position="261"/>
        <end position="287"/>
    </location>
</feature>
<feature type="transmembrane region" description="Helical" evidence="9">
    <location>
        <begin position="92"/>
        <end position="113"/>
    </location>
</feature>
<evidence type="ECO:0000256" key="5">
    <source>
        <dbReference type="ARBA" id="ARBA00022692"/>
    </source>
</evidence>
<comment type="similarity">
    <text evidence="2">Belongs to the autoinducer-2 exporter (AI-2E) (TC 2.A.86) family.</text>
</comment>
<comment type="subcellular location">
    <subcellularLocation>
        <location evidence="1">Cell membrane</location>
        <topology evidence="1">Multi-pass membrane protein</topology>
    </subcellularLocation>
</comment>
<keyword evidence="3" id="KW-0813">Transport</keyword>
<feature type="transmembrane region" description="Helical" evidence="9">
    <location>
        <begin position="178"/>
        <end position="198"/>
    </location>
</feature>
<keyword evidence="5 9" id="KW-0812">Transmembrane</keyword>
<keyword evidence="7 9" id="KW-0472">Membrane</keyword>
<organism evidence="10 11">
    <name type="scientific">Gordonia alkaliphila</name>
    <dbReference type="NCBI Taxonomy" id="1053547"/>
    <lineage>
        <taxon>Bacteria</taxon>
        <taxon>Bacillati</taxon>
        <taxon>Actinomycetota</taxon>
        <taxon>Actinomycetes</taxon>
        <taxon>Mycobacteriales</taxon>
        <taxon>Gordoniaceae</taxon>
        <taxon>Gordonia</taxon>
    </lineage>
</organism>
<sequence length="410" mass="44119">MDKLGIVTTEPESPPPSIGLRDADDAKVTPAVRAAAAWTWRLLLIGVGVVVLGWLFKRYEDVTFPITLALLFTAMLRPLVEWSVRKGVPRLVAVLGWVLLTLLAVLGLLAFVVQQAVSGGPELVSEFTSTVDDVRNWLLDSPLHFDDARLSALAGEMVHWAQSHESSLAVSAVSTLEFVGRIGTGVLLTIFLLIFFLYDGPRIWGYVTRLVPSANRDHVRGATAAGFTTLESYVRATVIVAAVDAVIIGIALAILKVPLVLPLVAVIFLGAFIPIVGSFAAGTLAVLVALTTQGWLNALIVLGILVFVMAFEGHILQPFVLGHSVRLHPVAIILAIGMGLMLAGIIGGLLAVPFVAFLDTALRWRPGKTEYDEPRKDSRLTAWVRRVILRGWRSPSTVPPTPEPPAPTPA</sequence>
<dbReference type="PANTHER" id="PTHR21716:SF53">
    <property type="entry name" value="PERMEASE PERM-RELATED"/>
    <property type="match status" value="1"/>
</dbReference>
<protein>
    <submittedName>
        <fullName evidence="10">AI-2E family transporter</fullName>
    </submittedName>
</protein>
<feature type="transmembrane region" description="Helical" evidence="9">
    <location>
        <begin position="331"/>
        <end position="358"/>
    </location>
</feature>
<comment type="caution">
    <text evidence="10">The sequence shown here is derived from an EMBL/GenBank/DDBJ whole genome shotgun (WGS) entry which is preliminary data.</text>
</comment>
<feature type="transmembrane region" description="Helical" evidence="9">
    <location>
        <begin position="233"/>
        <end position="255"/>
    </location>
</feature>
<keyword evidence="4" id="KW-1003">Cell membrane</keyword>
<dbReference type="Proteomes" id="UP001500822">
    <property type="component" value="Unassembled WGS sequence"/>
</dbReference>
<accession>A0ABP8Z0D7</accession>
<feature type="transmembrane region" description="Helical" evidence="9">
    <location>
        <begin position="294"/>
        <end position="311"/>
    </location>
</feature>
<evidence type="ECO:0000256" key="6">
    <source>
        <dbReference type="ARBA" id="ARBA00022989"/>
    </source>
</evidence>
<keyword evidence="6 9" id="KW-1133">Transmembrane helix</keyword>
<evidence type="ECO:0000313" key="11">
    <source>
        <dbReference type="Proteomes" id="UP001500822"/>
    </source>
</evidence>
<evidence type="ECO:0000256" key="1">
    <source>
        <dbReference type="ARBA" id="ARBA00004651"/>
    </source>
</evidence>
<evidence type="ECO:0000256" key="3">
    <source>
        <dbReference type="ARBA" id="ARBA00022448"/>
    </source>
</evidence>
<gene>
    <name evidence="10" type="ORF">GCM10023217_08520</name>
</gene>
<evidence type="ECO:0000256" key="8">
    <source>
        <dbReference type="SAM" id="MobiDB-lite"/>
    </source>
</evidence>
<proteinExistence type="inferred from homology"/>
<keyword evidence="11" id="KW-1185">Reference proteome</keyword>
<evidence type="ECO:0000256" key="2">
    <source>
        <dbReference type="ARBA" id="ARBA00009773"/>
    </source>
</evidence>
<evidence type="ECO:0000313" key="10">
    <source>
        <dbReference type="EMBL" id="GAA4742410.1"/>
    </source>
</evidence>
<feature type="region of interest" description="Disordered" evidence="8">
    <location>
        <begin position="1"/>
        <end position="20"/>
    </location>
</feature>